<feature type="transmembrane region" description="Helical" evidence="4">
    <location>
        <begin position="57"/>
        <end position="79"/>
    </location>
</feature>
<evidence type="ECO:0000313" key="7">
    <source>
        <dbReference type="EMBL" id="NIA55688.1"/>
    </source>
</evidence>
<dbReference type="PANTHER" id="PTHR43531">
    <property type="entry name" value="PROTEIN ICFG"/>
    <property type="match status" value="1"/>
</dbReference>
<name>A0ABX0PE92_9BURK</name>
<comment type="similarity">
    <text evidence="2">Belongs to the methyl-accepting chemotaxis (MCP) protein family.</text>
</comment>
<evidence type="ECO:0000256" key="2">
    <source>
        <dbReference type="ARBA" id="ARBA00029447"/>
    </source>
</evidence>
<gene>
    <name evidence="7" type="ORF">HAV22_18800</name>
</gene>
<dbReference type="SMART" id="SM00304">
    <property type="entry name" value="HAMP"/>
    <property type="match status" value="1"/>
</dbReference>
<keyword evidence="1" id="KW-0488">Methylation</keyword>
<evidence type="ECO:0000256" key="4">
    <source>
        <dbReference type="SAM" id="Phobius"/>
    </source>
</evidence>
<dbReference type="Proteomes" id="UP000716322">
    <property type="component" value="Unassembled WGS sequence"/>
</dbReference>
<evidence type="ECO:0000313" key="8">
    <source>
        <dbReference type="Proteomes" id="UP000716322"/>
    </source>
</evidence>
<dbReference type="SUPFAM" id="SSF58104">
    <property type="entry name" value="Methyl-accepting chemotaxis protein (MCP) signaling domain"/>
    <property type="match status" value="1"/>
</dbReference>
<dbReference type="PRINTS" id="PR00260">
    <property type="entry name" value="CHEMTRNSDUCR"/>
</dbReference>
<dbReference type="PROSITE" id="PS50885">
    <property type="entry name" value="HAMP"/>
    <property type="match status" value="1"/>
</dbReference>
<dbReference type="PANTHER" id="PTHR43531:SF14">
    <property type="entry name" value="METHYL-ACCEPTING CHEMOTAXIS PROTEIN I-RELATED"/>
    <property type="match status" value="1"/>
</dbReference>
<dbReference type="InterPro" id="IPR003660">
    <property type="entry name" value="HAMP_dom"/>
</dbReference>
<dbReference type="Gene3D" id="1.10.287.950">
    <property type="entry name" value="Methyl-accepting chemotaxis protein"/>
    <property type="match status" value="1"/>
</dbReference>
<evidence type="ECO:0000256" key="3">
    <source>
        <dbReference type="PROSITE-ProRule" id="PRU00284"/>
    </source>
</evidence>
<reference evidence="7 8" key="1">
    <citation type="submission" date="2020-03" db="EMBL/GenBank/DDBJ databases">
        <title>Genome sequence of strain Massilia sp. TW-1.</title>
        <authorList>
            <person name="Chaudhary D.K."/>
        </authorList>
    </citation>
    <scope>NUCLEOTIDE SEQUENCE [LARGE SCALE GENOMIC DNA]</scope>
    <source>
        <strain evidence="7 8">TW-1</strain>
    </source>
</reference>
<keyword evidence="3" id="KW-0807">Transducer</keyword>
<dbReference type="Pfam" id="PF00672">
    <property type="entry name" value="HAMP"/>
    <property type="match status" value="1"/>
</dbReference>
<evidence type="ECO:0000259" key="5">
    <source>
        <dbReference type="PROSITE" id="PS50111"/>
    </source>
</evidence>
<dbReference type="InterPro" id="IPR004089">
    <property type="entry name" value="MCPsignal_dom"/>
</dbReference>
<keyword evidence="4" id="KW-0812">Transmembrane</keyword>
<dbReference type="EMBL" id="JAAQOM010000011">
    <property type="protein sequence ID" value="NIA55688.1"/>
    <property type="molecule type" value="Genomic_DNA"/>
</dbReference>
<feature type="domain" description="HAMP" evidence="6">
    <location>
        <begin position="76"/>
        <end position="128"/>
    </location>
</feature>
<proteinExistence type="inferred from homology"/>
<accession>A0ABX0PE92</accession>
<comment type="caution">
    <text evidence="7">The sequence shown here is derived from an EMBL/GenBank/DDBJ whole genome shotgun (WGS) entry which is preliminary data.</text>
</comment>
<organism evidence="7 8">
    <name type="scientific">Telluria antibiotica</name>
    <dbReference type="NCBI Taxonomy" id="2717319"/>
    <lineage>
        <taxon>Bacteria</taxon>
        <taxon>Pseudomonadati</taxon>
        <taxon>Pseudomonadota</taxon>
        <taxon>Betaproteobacteria</taxon>
        <taxon>Burkholderiales</taxon>
        <taxon>Oxalobacteraceae</taxon>
        <taxon>Telluria group</taxon>
        <taxon>Telluria</taxon>
    </lineage>
</organism>
<dbReference type="PROSITE" id="PS50111">
    <property type="entry name" value="CHEMOTAXIS_TRANSDUC_2"/>
    <property type="match status" value="1"/>
</dbReference>
<dbReference type="CDD" id="cd06225">
    <property type="entry name" value="HAMP"/>
    <property type="match status" value="1"/>
</dbReference>
<evidence type="ECO:0000256" key="1">
    <source>
        <dbReference type="ARBA" id="ARBA00022481"/>
    </source>
</evidence>
<dbReference type="SMART" id="SM00283">
    <property type="entry name" value="MA"/>
    <property type="match status" value="1"/>
</dbReference>
<dbReference type="Pfam" id="PF00015">
    <property type="entry name" value="MCPsignal"/>
    <property type="match status" value="1"/>
</dbReference>
<keyword evidence="4" id="KW-0472">Membrane</keyword>
<dbReference type="InterPro" id="IPR004090">
    <property type="entry name" value="Chemotax_Me-accpt_rcpt"/>
</dbReference>
<dbReference type="InterPro" id="IPR051310">
    <property type="entry name" value="MCP_chemotaxis"/>
</dbReference>
<keyword evidence="4" id="KW-1133">Transmembrane helix</keyword>
<feature type="domain" description="Methyl-accepting transducer" evidence="5">
    <location>
        <begin position="133"/>
        <end position="362"/>
    </location>
</feature>
<protein>
    <submittedName>
        <fullName evidence="7">HAMP domain-containing protein</fullName>
    </submittedName>
</protein>
<dbReference type="CDD" id="cd11386">
    <property type="entry name" value="MCP_signal"/>
    <property type="match status" value="1"/>
</dbReference>
<keyword evidence="8" id="KW-1185">Reference proteome</keyword>
<evidence type="ECO:0000259" key="6">
    <source>
        <dbReference type="PROSITE" id="PS50885"/>
    </source>
</evidence>
<sequence length="400" mass="40627">MAQHAGLPAKDKMQAMAANLATYRKDAAAFRTASREHFIATIDAATGAANRAVLGGAAIGTLGVALTIGVALLVARILVGQLQQAVRVAETVAAGDLTSTIEVTSSDETGKLLLALQHMNASLVRIVSQARLATDTIAATSERIADGNGDLSARTEQQAAALVQTTSSIGGLTGTAKQNAVSAAQANALVGSAADAAKRGGEVVGQVIDTMGAIHASSRQIADIVSVIEGIAFQTNLLALNAAVEAARAGEQGRGFAVVAGEVRSLAQRSATAAKEITALIGRSVEQVELGTKLADQTGSTMGEIVAGVQRVTSIMAAIAAASTEQTDGIEHVNAAVAQMEQDTQHNARLVEETAGSAAELRAQAASLAQVVSVFTLARTDAPPARAPNARLPAPQLRRA</sequence>